<protein>
    <submittedName>
        <fullName evidence="6">MerR family transcriptional regulator</fullName>
    </submittedName>
</protein>
<gene>
    <name evidence="6" type="ORF">QQS35_12075</name>
</gene>
<dbReference type="RefSeq" id="WP_285932406.1">
    <property type="nucleotide sequence ID" value="NZ_JASTZU010000037.1"/>
</dbReference>
<evidence type="ECO:0000313" key="7">
    <source>
        <dbReference type="Proteomes" id="UP001235343"/>
    </source>
</evidence>
<keyword evidence="3" id="KW-0238">DNA-binding</keyword>
<dbReference type="SUPFAM" id="SSF46955">
    <property type="entry name" value="Putative DNA-binding domain"/>
    <property type="match status" value="1"/>
</dbReference>
<evidence type="ECO:0000256" key="1">
    <source>
        <dbReference type="ARBA" id="ARBA00022491"/>
    </source>
</evidence>
<name>A0ABT7L717_9BACI</name>
<dbReference type="Gene3D" id="1.10.1660.10">
    <property type="match status" value="1"/>
</dbReference>
<sequence>MSNEIPDDVPTFPMSVVKDLTKLTGRQIRYYEEQGLIKPVRNDGNRRVYSINDIHLLREIKGLIDQGINIAGIKAMLKNDDNK</sequence>
<dbReference type="Pfam" id="PF13411">
    <property type="entry name" value="MerR_1"/>
    <property type="match status" value="1"/>
</dbReference>
<accession>A0ABT7L717</accession>
<dbReference type="PROSITE" id="PS50937">
    <property type="entry name" value="HTH_MERR_2"/>
    <property type="match status" value="1"/>
</dbReference>
<evidence type="ECO:0000256" key="4">
    <source>
        <dbReference type="ARBA" id="ARBA00023163"/>
    </source>
</evidence>
<feature type="domain" description="HTH merR-type" evidence="5">
    <location>
        <begin position="11"/>
        <end position="79"/>
    </location>
</feature>
<evidence type="ECO:0000259" key="5">
    <source>
        <dbReference type="PROSITE" id="PS50937"/>
    </source>
</evidence>
<organism evidence="6 7">
    <name type="scientific">Aquibacillus rhizosphaerae</name>
    <dbReference type="NCBI Taxonomy" id="3051431"/>
    <lineage>
        <taxon>Bacteria</taxon>
        <taxon>Bacillati</taxon>
        <taxon>Bacillota</taxon>
        <taxon>Bacilli</taxon>
        <taxon>Bacillales</taxon>
        <taxon>Bacillaceae</taxon>
        <taxon>Aquibacillus</taxon>
    </lineage>
</organism>
<evidence type="ECO:0000313" key="6">
    <source>
        <dbReference type="EMBL" id="MDL4841189.1"/>
    </source>
</evidence>
<comment type="caution">
    <text evidence="6">The sequence shown here is derived from an EMBL/GenBank/DDBJ whole genome shotgun (WGS) entry which is preliminary data.</text>
</comment>
<evidence type="ECO:0000256" key="2">
    <source>
        <dbReference type="ARBA" id="ARBA00023015"/>
    </source>
</evidence>
<dbReference type="InterPro" id="IPR009061">
    <property type="entry name" value="DNA-bd_dom_put_sf"/>
</dbReference>
<reference evidence="6 7" key="1">
    <citation type="submission" date="2023-06" db="EMBL/GenBank/DDBJ databases">
        <title>Aquibacillus rhizosphaerae LR5S19.</title>
        <authorList>
            <person name="Sun J.-Q."/>
        </authorList>
    </citation>
    <scope>NUCLEOTIDE SEQUENCE [LARGE SCALE GENOMIC DNA]</scope>
    <source>
        <strain evidence="6 7">LR5S19</strain>
    </source>
</reference>
<keyword evidence="2" id="KW-0805">Transcription regulation</keyword>
<proteinExistence type="predicted"/>
<dbReference type="InterPro" id="IPR047057">
    <property type="entry name" value="MerR_fam"/>
</dbReference>
<keyword evidence="4" id="KW-0804">Transcription</keyword>
<dbReference type="PANTHER" id="PTHR30204">
    <property type="entry name" value="REDOX-CYCLING DRUG-SENSING TRANSCRIPTIONAL ACTIVATOR SOXR"/>
    <property type="match status" value="1"/>
</dbReference>
<keyword evidence="1" id="KW-0678">Repressor</keyword>
<dbReference type="EMBL" id="JASTZU010000037">
    <property type="protein sequence ID" value="MDL4841189.1"/>
    <property type="molecule type" value="Genomic_DNA"/>
</dbReference>
<dbReference type="Proteomes" id="UP001235343">
    <property type="component" value="Unassembled WGS sequence"/>
</dbReference>
<evidence type="ECO:0000256" key="3">
    <source>
        <dbReference type="ARBA" id="ARBA00023125"/>
    </source>
</evidence>
<dbReference type="InterPro" id="IPR000551">
    <property type="entry name" value="MerR-type_HTH_dom"/>
</dbReference>
<dbReference type="PANTHER" id="PTHR30204:SF65">
    <property type="entry name" value="HTH-TYPE TRANSCRIPTIONAL REGULATOR TNRA"/>
    <property type="match status" value="1"/>
</dbReference>
<dbReference type="SMART" id="SM00422">
    <property type="entry name" value="HTH_MERR"/>
    <property type="match status" value="1"/>
</dbReference>
<keyword evidence="7" id="KW-1185">Reference proteome</keyword>